<name>A0A418AJ79_9STRA</name>
<feature type="compositionally biased region" description="Acidic residues" evidence="1">
    <location>
        <begin position="241"/>
        <end position="250"/>
    </location>
</feature>
<reference evidence="2 3" key="1">
    <citation type="submission" date="2018-08" db="EMBL/GenBank/DDBJ databases">
        <title>Aphanomyces genome sequencing and annotation.</title>
        <authorList>
            <person name="Minardi D."/>
            <person name="Oidtmann B."/>
            <person name="Van Der Giezen M."/>
            <person name="Studholme D.J."/>
        </authorList>
    </citation>
    <scope>NUCLEOTIDE SEQUENCE [LARGE SCALE GENOMIC DNA]</scope>
    <source>
        <strain evidence="2 3">NJM0002</strain>
    </source>
</reference>
<sequence length="605" mass="68608">MGIIVINPPFKVRPLRTAETTMKRGQATTREVAHLKLSPTVGRIRNPSQSGVRTQEKSERSGLVPRYHGIRQPAAHSPILLMSARPILAGLSSDTTPSKVVQDSEGEESKDRGSDSFLRPPSVFTRAEFDQRAPALSRTLSDFLSANHERWTQVWGELRQTQTRLNDVVDKARAGSKSDAAALHANWELLGLIANTDRTPAPDRFEEFKRWSKAALASAPRRWEQMQTLFKAFEVAHDDAESSDQGDDFDHEVSSPRQGEADADEDESDEPSPKRGQKRESGGQIKSGGSMKSGRPVQPIVVDAQGVARLEHVDLADETKRAYLEVCQMEPWTHFAESCQSFLPGLTPAQRDWNRTLKEFWKKHAKTIWSRYFWVGCGHYKDPAYQVDSSANHPKSQLGRAKRDWSSLVLQLYRLEGQRVFEYLFSNPHPFWAELTQEPCSLKSLETARGPAVVIEYLKQCGLRRWPDFTKYPDLMPRTKFNQYSQSPGVEANVHRNWSWDWLTWAHDQLPRDYPWCPALFESAHDGSWSKRTSPFPYVKFDCQGVFEQPPWLKHQNTKERNQGAMYLSRPDNQTVVKLDDQTEVQGSDVLGPALGVSPSSAITL</sequence>
<feature type="region of interest" description="Disordered" evidence="1">
    <location>
        <begin position="236"/>
        <end position="297"/>
    </location>
</feature>
<dbReference type="VEuPathDB" id="FungiDB:H310_15174"/>
<evidence type="ECO:0000256" key="1">
    <source>
        <dbReference type="SAM" id="MobiDB-lite"/>
    </source>
</evidence>
<evidence type="ECO:0000313" key="3">
    <source>
        <dbReference type="Proteomes" id="UP000285060"/>
    </source>
</evidence>
<gene>
    <name evidence="2" type="ORF">DYB32_009233</name>
</gene>
<keyword evidence="3" id="KW-1185">Reference proteome</keyword>
<feature type="region of interest" description="Disordered" evidence="1">
    <location>
        <begin position="92"/>
        <end position="121"/>
    </location>
</feature>
<accession>A0A418AJ79</accession>
<organism evidence="2 3">
    <name type="scientific">Aphanomyces invadans</name>
    <dbReference type="NCBI Taxonomy" id="157072"/>
    <lineage>
        <taxon>Eukaryota</taxon>
        <taxon>Sar</taxon>
        <taxon>Stramenopiles</taxon>
        <taxon>Oomycota</taxon>
        <taxon>Saprolegniomycetes</taxon>
        <taxon>Saprolegniales</taxon>
        <taxon>Verrucalvaceae</taxon>
        <taxon>Aphanomyces</taxon>
    </lineage>
</organism>
<dbReference type="Proteomes" id="UP000285060">
    <property type="component" value="Unassembled WGS sequence"/>
</dbReference>
<comment type="caution">
    <text evidence="2">The sequence shown here is derived from an EMBL/GenBank/DDBJ whole genome shotgun (WGS) entry which is preliminary data.</text>
</comment>
<feature type="compositionally biased region" description="Acidic residues" evidence="1">
    <location>
        <begin position="261"/>
        <end position="270"/>
    </location>
</feature>
<dbReference type="EMBL" id="QUSY01001863">
    <property type="protein sequence ID" value="RHY23323.1"/>
    <property type="molecule type" value="Genomic_DNA"/>
</dbReference>
<feature type="region of interest" description="Disordered" evidence="1">
    <location>
        <begin position="42"/>
        <end position="64"/>
    </location>
</feature>
<proteinExistence type="predicted"/>
<protein>
    <submittedName>
        <fullName evidence="2">Uncharacterized protein</fullName>
    </submittedName>
</protein>
<feature type="compositionally biased region" description="Polar residues" evidence="1">
    <location>
        <begin position="92"/>
        <end position="101"/>
    </location>
</feature>
<evidence type="ECO:0000313" key="2">
    <source>
        <dbReference type="EMBL" id="RHY23323.1"/>
    </source>
</evidence>
<dbReference type="AlphaFoldDB" id="A0A418AJ79"/>